<reference evidence="2" key="1">
    <citation type="submission" date="2022-06" db="EMBL/GenBank/DDBJ databases">
        <title>Genome Sequence of Candolleomyces eurysporus.</title>
        <authorList>
            <person name="Buettner E."/>
        </authorList>
    </citation>
    <scope>NUCLEOTIDE SEQUENCE</scope>
    <source>
        <strain evidence="2">VTCC 930004</strain>
    </source>
</reference>
<feature type="compositionally biased region" description="Low complexity" evidence="1">
    <location>
        <begin position="473"/>
        <end position="484"/>
    </location>
</feature>
<accession>A0A9W8IY45</accession>
<keyword evidence="3" id="KW-1185">Reference proteome</keyword>
<feature type="region of interest" description="Disordered" evidence="1">
    <location>
        <begin position="146"/>
        <end position="179"/>
    </location>
</feature>
<protein>
    <submittedName>
        <fullName evidence="2">Uncharacterized protein</fullName>
    </submittedName>
</protein>
<comment type="caution">
    <text evidence="2">The sequence shown here is derived from an EMBL/GenBank/DDBJ whole genome shotgun (WGS) entry which is preliminary data.</text>
</comment>
<proteinExistence type="predicted"/>
<dbReference type="AlphaFoldDB" id="A0A9W8IY45"/>
<feature type="compositionally biased region" description="Low complexity" evidence="1">
    <location>
        <begin position="322"/>
        <end position="363"/>
    </location>
</feature>
<feature type="compositionally biased region" description="Low complexity" evidence="1">
    <location>
        <begin position="266"/>
        <end position="278"/>
    </location>
</feature>
<feature type="compositionally biased region" description="Polar residues" evidence="1">
    <location>
        <begin position="229"/>
        <end position="239"/>
    </location>
</feature>
<feature type="region of interest" description="Disordered" evidence="1">
    <location>
        <begin position="36"/>
        <end position="61"/>
    </location>
</feature>
<feature type="compositionally biased region" description="Basic and acidic residues" evidence="1">
    <location>
        <begin position="457"/>
        <end position="472"/>
    </location>
</feature>
<dbReference type="EMBL" id="JANBPK010001197">
    <property type="protein sequence ID" value="KAJ2925036.1"/>
    <property type="molecule type" value="Genomic_DNA"/>
</dbReference>
<feature type="region of interest" description="Disordered" evidence="1">
    <location>
        <begin position="203"/>
        <end position="249"/>
    </location>
</feature>
<feature type="compositionally biased region" description="Polar residues" evidence="1">
    <location>
        <begin position="148"/>
        <end position="173"/>
    </location>
</feature>
<organism evidence="2 3">
    <name type="scientific">Candolleomyces eurysporus</name>
    <dbReference type="NCBI Taxonomy" id="2828524"/>
    <lineage>
        <taxon>Eukaryota</taxon>
        <taxon>Fungi</taxon>
        <taxon>Dikarya</taxon>
        <taxon>Basidiomycota</taxon>
        <taxon>Agaricomycotina</taxon>
        <taxon>Agaricomycetes</taxon>
        <taxon>Agaricomycetidae</taxon>
        <taxon>Agaricales</taxon>
        <taxon>Agaricineae</taxon>
        <taxon>Psathyrellaceae</taxon>
        <taxon>Candolleomyces</taxon>
    </lineage>
</organism>
<feature type="region of interest" description="Disordered" evidence="1">
    <location>
        <begin position="266"/>
        <end position="363"/>
    </location>
</feature>
<gene>
    <name evidence="2" type="ORF">H1R20_g12062</name>
</gene>
<name>A0A9W8IY45_9AGAR</name>
<evidence type="ECO:0000313" key="3">
    <source>
        <dbReference type="Proteomes" id="UP001140091"/>
    </source>
</evidence>
<sequence>MYHLHVSRIRWYSTNVPLESSGERLRTFELASGSQWDASPALQPRAGATTSQDPGQDDATPYHQHHYMTAEISIPTPDALVRPASATSSVSAQFPTPSSSPLKQGMVLGYLRIEGTCRSDSVMVPSAGSSVAASVDRYQTFLDPLVLPSTNTSSSQIQQPTPRPQGASTNRQGNAHHATSLGSELHRTLSELFIPSSQEALMGDDVATPSHSGDVDATPVTRRYRRSLIEQTPTRSQPYENREESSHQYAEPLSFGEDNAAAIYTSQPQGSSSAPAAPTDAEEPSSPSFLPAWTGRFDRSSLDKASSPSPLFISPFASRSNSVTRSRASTDTTRSQTDTRPNSRSNSSSNSPPPSNATSFTTSSSFSLSSAGLVFSNNPPDHPGSSRLSEDGARFIVMYLEGAQTIDEAQAAGDDKCVLELSFPVNQPTTPNDPGSPQSFFTFRDLTILADLVEHSLKEEERDSEMEARDLSMADSASDSAASDVSEESTGPSEMSIFAPNVSTCCCEFFKRLFNVVPLVSGLRVVGGSGSEDVDAPLHYDDFSHHGRYLKTPFGDEGSSDERLDVDTTPALVNGLKGQFERRKARCDRKLLSAARSEFRSWTSQAEASSVSSSSSFSMGGSTNPPNFVPALALEEARIATERFLRTVREVEEVVRSSTASSDEES</sequence>
<evidence type="ECO:0000256" key="1">
    <source>
        <dbReference type="SAM" id="MobiDB-lite"/>
    </source>
</evidence>
<feature type="non-terminal residue" evidence="2">
    <location>
        <position position="1"/>
    </location>
</feature>
<feature type="region of interest" description="Disordered" evidence="1">
    <location>
        <begin position="457"/>
        <end position="494"/>
    </location>
</feature>
<evidence type="ECO:0000313" key="2">
    <source>
        <dbReference type="EMBL" id="KAJ2925036.1"/>
    </source>
</evidence>
<dbReference type="Proteomes" id="UP001140091">
    <property type="component" value="Unassembled WGS sequence"/>
</dbReference>
<dbReference type="OrthoDB" id="2966368at2759"/>